<comment type="caution">
    <text evidence="4">The sequence shown here is derived from an EMBL/GenBank/DDBJ whole genome shotgun (WGS) entry which is preliminary data.</text>
</comment>
<evidence type="ECO:0000313" key="3">
    <source>
        <dbReference type="EMBL" id="CAF1090952.1"/>
    </source>
</evidence>
<dbReference type="OrthoDB" id="10036174at2759"/>
<evidence type="ECO:0000313" key="5">
    <source>
        <dbReference type="Proteomes" id="UP000663834"/>
    </source>
</evidence>
<feature type="region of interest" description="Disordered" evidence="2">
    <location>
        <begin position="1133"/>
        <end position="1171"/>
    </location>
</feature>
<dbReference type="PANTHER" id="PTHR15742">
    <property type="entry name" value="GIRDIN"/>
    <property type="match status" value="1"/>
</dbReference>
<dbReference type="InterPro" id="IPR049885">
    <property type="entry name" value="MTCL1-3"/>
</dbReference>
<feature type="compositionally biased region" description="Basic residues" evidence="2">
    <location>
        <begin position="1264"/>
        <end position="1273"/>
    </location>
</feature>
<feature type="compositionally biased region" description="Polar residues" evidence="2">
    <location>
        <begin position="1467"/>
        <end position="1492"/>
    </location>
</feature>
<organism evidence="4 5">
    <name type="scientific">Rotaria magnacalcarata</name>
    <dbReference type="NCBI Taxonomy" id="392030"/>
    <lineage>
        <taxon>Eukaryota</taxon>
        <taxon>Metazoa</taxon>
        <taxon>Spiralia</taxon>
        <taxon>Gnathifera</taxon>
        <taxon>Rotifera</taxon>
        <taxon>Eurotatoria</taxon>
        <taxon>Bdelloidea</taxon>
        <taxon>Philodinida</taxon>
        <taxon>Philodinidae</taxon>
        <taxon>Rotaria</taxon>
    </lineage>
</organism>
<feature type="coiled-coil region" evidence="1">
    <location>
        <begin position="357"/>
        <end position="384"/>
    </location>
</feature>
<feature type="compositionally biased region" description="Polar residues" evidence="2">
    <location>
        <begin position="1143"/>
        <end position="1171"/>
    </location>
</feature>
<reference evidence="4" key="1">
    <citation type="submission" date="2021-02" db="EMBL/GenBank/DDBJ databases">
        <authorList>
            <person name="Nowell W R."/>
        </authorList>
    </citation>
    <scope>NUCLEOTIDE SEQUENCE</scope>
</reference>
<feature type="region of interest" description="Disordered" evidence="2">
    <location>
        <begin position="1385"/>
        <end position="1441"/>
    </location>
</feature>
<feature type="region of interest" description="Disordered" evidence="2">
    <location>
        <begin position="317"/>
        <end position="347"/>
    </location>
</feature>
<dbReference type="PANTHER" id="PTHR15742:SF5">
    <property type="entry name" value="GIRDIN"/>
    <property type="match status" value="1"/>
</dbReference>
<feature type="compositionally biased region" description="Polar residues" evidence="2">
    <location>
        <begin position="1402"/>
        <end position="1418"/>
    </location>
</feature>
<feature type="region of interest" description="Disordered" evidence="2">
    <location>
        <begin position="1211"/>
        <end position="1373"/>
    </location>
</feature>
<evidence type="ECO:0000256" key="1">
    <source>
        <dbReference type="SAM" id="Coils"/>
    </source>
</evidence>
<feature type="compositionally biased region" description="Low complexity" evidence="2">
    <location>
        <begin position="1493"/>
        <end position="1506"/>
    </location>
</feature>
<feature type="coiled-coil region" evidence="1">
    <location>
        <begin position="73"/>
        <end position="157"/>
    </location>
</feature>
<keyword evidence="1" id="KW-0175">Coiled coil</keyword>
<feature type="region of interest" description="Disordered" evidence="2">
    <location>
        <begin position="1467"/>
        <end position="1517"/>
    </location>
</feature>
<gene>
    <name evidence="3" type="ORF">CJN711_LOCUS6664</name>
    <name evidence="4" type="ORF">KQP761_LOCUS32046</name>
</gene>
<feature type="compositionally biased region" description="Low complexity" evidence="2">
    <location>
        <begin position="1352"/>
        <end position="1371"/>
    </location>
</feature>
<protein>
    <submittedName>
        <fullName evidence="4">Uncharacterized protein</fullName>
    </submittedName>
</protein>
<dbReference type="EMBL" id="CAJNOV010002160">
    <property type="protein sequence ID" value="CAF1090952.1"/>
    <property type="molecule type" value="Genomic_DNA"/>
</dbReference>
<feature type="compositionally biased region" description="Basic and acidic residues" evidence="2">
    <location>
        <begin position="1240"/>
        <end position="1251"/>
    </location>
</feature>
<dbReference type="Proteomes" id="UP000663834">
    <property type="component" value="Unassembled WGS sequence"/>
</dbReference>
<dbReference type="EMBL" id="CAJNOW010017868">
    <property type="protein sequence ID" value="CAF1661027.1"/>
    <property type="molecule type" value="Genomic_DNA"/>
</dbReference>
<accession>A0A816FFU1</accession>
<evidence type="ECO:0000256" key="2">
    <source>
        <dbReference type="SAM" id="MobiDB-lite"/>
    </source>
</evidence>
<evidence type="ECO:0000313" key="4">
    <source>
        <dbReference type="EMBL" id="CAF1661027.1"/>
    </source>
</evidence>
<feature type="coiled-coil region" evidence="1">
    <location>
        <begin position="745"/>
        <end position="886"/>
    </location>
</feature>
<feature type="region of interest" description="Disordered" evidence="2">
    <location>
        <begin position="460"/>
        <end position="479"/>
    </location>
</feature>
<dbReference type="Proteomes" id="UP000663855">
    <property type="component" value="Unassembled WGS sequence"/>
</dbReference>
<name>A0A816FFU1_9BILA</name>
<sequence length="1517" mass="173818">MSTIIRNSTGATTVADTDTAVAAVTSTSESGGNKKIDAIVIAISDDENTMTIKRHHNDKETSTFTTSDPSTVCEALRQQNDALRQELHDIRREMDEITDQFRTEDAEEFKQLQAELEIAAKNCRILQFKLRKTEKRNENMECEKAALEDKIQQLTRDNYRTRDLDEELLIAKEVSVRLHSELEKSEESRMITEKRNIALKQHLDTLKESFDEKISTEINDEYHSWQLSISLYESLFREYILMEELTCLNSKKNKRNNQKQYSTDIDGHDVSDLMNSYQQKISMLNDEISQLKQDVINRDSDLTQLRIQYKILKQRSRSVDRTTNSNSNGDEDSGEKDSNRYRRGVSVDGGGNLREQLDASFDEVRLLKNKILRLEDELNSSALEKETLLVKLDNQSKQGADDTIHEDLRIFTDKIGKYCPVYKFHQYMRIFVDNLIAFIKDTKVDDKIINDLQQSLRSSRLNKQNLNDQNPPSLAKTNQQTSEIFQQANEFLTLLQNKNETLNKIRYRLTNLTYDAVDTCTLLEELDITKHDLEDTQQLCDQLQTTIDNLHTSSKTFEEKLQEHIKTNQTLEKNLEKQKKTNSDLQQENTRLLALNAKQLQDLRHIEQLRQSIITFEKKLDQKQTRVNELSMKIIEKEDIIETKVKECQKHRLELRELETKYYTLGKQLEEQIMAMTKEMEKLNVEKEMLKFDLESLRLNQQNERPKSVSMEDEITRVKAECRQQIFDGEIESYKLRLNQSNYEKDELLKLTKDLEKKYKGLQVKYDADEQSWIRVKAEMSEKQRKYDESIKIKSELQNAVDRLRQKLYDLELHGQERQNKYNIDKQQWETQRVELSGKINELEEQLSKVTKRQRKELETTWKKERTDLQKQLQQSQQLIKDLQKQISSREGPIHLTEKINVLMTENELLLTKIRELEIVVDDVHLLKTEMHRLRDKNSSDWNYWRKQQSDLYAQLRQQHHVKEAILHKFDRLQKHIKSGGENNNRLVRDLSVGPLSINSFQNEGTTKTSLSNFSRETLGDDIELPHGTIDGGGINGHDVVGAMDDSIALQMSTHDNDKQRMFTKTYSAQENTAASLEEIASKIDRVEDNLFSYRRFMDFIRAKSEKSASIVRDDSFSNISNSAIAPASYTRLASAPPENVPTAPSTTNQRRSRLDANTNSSHEHLPTSTDDAMISELMSNSVTATTSGNGMGSSKNRFFSLSRRFRFRVQSPDKESSSSSSTAAAQPATVHFLDEDIDLETKERTARKSDLNGNRPSKGILKALRHRSPFRFRSKDAIIPEQEPSPPPQTPAPSENVPASPVPSATLPPKETRGKMLPPAPTSTQAKQRGRLVELRKTTPKSSSNGTSRKGVNSNPNPTPTSETTTGGSTLVRRASGLKDLIHKFEATPSDRSAKPKRVTIESSTSNAISTDISQADQSKKGASQLDVPNDEPQRLPINKSKSIDMPDLLRNVSKDTTTTTKAILRHSNSSRQTSSFDSTASMVSASESILTTNSSTRRPTSTARPLMISLSKDES</sequence>
<feature type="compositionally biased region" description="Polar residues" evidence="2">
    <location>
        <begin position="1341"/>
        <end position="1351"/>
    </location>
</feature>
<feature type="coiled-coil region" evidence="1">
    <location>
        <begin position="533"/>
        <end position="700"/>
    </location>
</feature>
<proteinExistence type="predicted"/>